<evidence type="ECO:0000256" key="1">
    <source>
        <dbReference type="SAM" id="Phobius"/>
    </source>
</evidence>
<organism evidence="2 3">
    <name type="scientific">Luteococcus japonicus</name>
    <dbReference type="NCBI Taxonomy" id="33984"/>
    <lineage>
        <taxon>Bacteria</taxon>
        <taxon>Bacillati</taxon>
        <taxon>Actinomycetota</taxon>
        <taxon>Actinomycetes</taxon>
        <taxon>Propionibacteriales</taxon>
        <taxon>Propionibacteriaceae</taxon>
        <taxon>Luteococcus</taxon>
    </lineage>
</organism>
<feature type="transmembrane region" description="Helical" evidence="1">
    <location>
        <begin position="60"/>
        <end position="79"/>
    </location>
</feature>
<keyword evidence="1" id="KW-0472">Membrane</keyword>
<evidence type="ECO:0000313" key="2">
    <source>
        <dbReference type="EMBL" id="ROR53418.1"/>
    </source>
</evidence>
<feature type="transmembrane region" description="Helical" evidence="1">
    <location>
        <begin position="30"/>
        <end position="48"/>
    </location>
</feature>
<dbReference type="AlphaFoldDB" id="A0A3N1ZRS1"/>
<name>A0A3N1ZRS1_9ACTN</name>
<evidence type="ECO:0000313" key="3">
    <source>
        <dbReference type="Proteomes" id="UP000275749"/>
    </source>
</evidence>
<keyword evidence="1" id="KW-0812">Transmembrane</keyword>
<dbReference type="Pfam" id="PF10823">
    <property type="entry name" value="DUF2568"/>
    <property type="match status" value="1"/>
</dbReference>
<reference evidence="2 3" key="1">
    <citation type="submission" date="2018-11" db="EMBL/GenBank/DDBJ databases">
        <title>Sequencing the genomes of 1000 actinobacteria strains.</title>
        <authorList>
            <person name="Klenk H.-P."/>
        </authorList>
    </citation>
    <scope>NUCLEOTIDE SEQUENCE [LARGE SCALE GENOMIC DNA]</scope>
    <source>
        <strain evidence="2 3">DSM 10546</strain>
    </source>
</reference>
<proteinExistence type="predicted"/>
<keyword evidence="1" id="KW-1133">Transmembrane helix</keyword>
<dbReference type="InterPro" id="IPR021214">
    <property type="entry name" value="DUF2568"/>
</dbReference>
<dbReference type="RefSeq" id="WP_123574876.1">
    <property type="nucleotide sequence ID" value="NZ_RKHG01000001.1"/>
</dbReference>
<comment type="caution">
    <text evidence="2">The sequence shown here is derived from an EMBL/GenBank/DDBJ whole genome shotgun (WGS) entry which is preliminary data.</text>
</comment>
<gene>
    <name evidence="2" type="ORF">EDD41_0566</name>
</gene>
<sequence length="81" mass="8620">MIARDVAYFAAEMGVYTAVVVTGWRHHPAAGIAAVLAMAVWWGALHSPRAPIHLPAPIDLALRLTWFGIGAACLGRLTVDS</sequence>
<protein>
    <submittedName>
        <fullName evidence="2">Uncharacterized protein DUF2568</fullName>
    </submittedName>
</protein>
<accession>A0A3N1ZRS1</accession>
<dbReference type="EMBL" id="RKHG01000001">
    <property type="protein sequence ID" value="ROR53418.1"/>
    <property type="molecule type" value="Genomic_DNA"/>
</dbReference>
<dbReference type="Proteomes" id="UP000275749">
    <property type="component" value="Unassembled WGS sequence"/>
</dbReference>